<evidence type="ECO:0000256" key="1">
    <source>
        <dbReference type="ARBA" id="ARBA00004141"/>
    </source>
</evidence>
<feature type="region of interest" description="Disordered" evidence="8">
    <location>
        <begin position="313"/>
        <end position="385"/>
    </location>
</feature>
<comment type="subcellular location">
    <subcellularLocation>
        <location evidence="1 7">Membrane</location>
        <topology evidence="1 7">Multi-pass membrane protein</topology>
    </subcellularLocation>
</comment>
<evidence type="ECO:0000256" key="2">
    <source>
        <dbReference type="ARBA" id="ARBA00022448"/>
    </source>
</evidence>
<evidence type="ECO:0000256" key="4">
    <source>
        <dbReference type="ARBA" id="ARBA00022692"/>
    </source>
</evidence>
<keyword evidence="2 7" id="KW-0813">Transport</keyword>
<evidence type="ECO:0000313" key="10">
    <source>
        <dbReference type="Proteomes" id="UP000006906"/>
    </source>
</evidence>
<evidence type="ECO:0000256" key="5">
    <source>
        <dbReference type="ARBA" id="ARBA00022989"/>
    </source>
</evidence>
<proteinExistence type="inferred from homology"/>
<name>A0A2K3D267_CHLRE</name>
<gene>
    <name evidence="9" type="ORF">CHLRE_12g489400v5</name>
</gene>
<dbReference type="GO" id="GO:0005315">
    <property type="term" value="F:phosphate transmembrane transporter activity"/>
    <property type="evidence" value="ECO:0000318"/>
    <property type="project" value="GO_Central"/>
</dbReference>
<dbReference type="Proteomes" id="UP000006906">
    <property type="component" value="Chromosome 12"/>
</dbReference>
<dbReference type="FunCoup" id="A0A2K3D267">
    <property type="interactions" value="915"/>
</dbReference>
<feature type="compositionally biased region" description="Polar residues" evidence="8">
    <location>
        <begin position="371"/>
        <end position="385"/>
    </location>
</feature>
<keyword evidence="5 7" id="KW-1133">Transmembrane helix</keyword>
<evidence type="ECO:0000256" key="3">
    <source>
        <dbReference type="ARBA" id="ARBA00022592"/>
    </source>
</evidence>
<dbReference type="RefSeq" id="XP_042918042.1">
    <property type="nucleotide sequence ID" value="XM_043067893.1"/>
</dbReference>
<dbReference type="InParanoid" id="A0A2K3D267"/>
<keyword evidence="10" id="KW-1185">Reference proteome</keyword>
<reference evidence="9 10" key="1">
    <citation type="journal article" date="2007" name="Science">
        <title>The Chlamydomonas genome reveals the evolution of key animal and plant functions.</title>
        <authorList>
            <person name="Merchant S.S."/>
            <person name="Prochnik S.E."/>
            <person name="Vallon O."/>
            <person name="Harris E.H."/>
            <person name="Karpowicz S.J."/>
            <person name="Witman G.B."/>
            <person name="Terry A."/>
            <person name="Salamov A."/>
            <person name="Fritz-Laylin L.K."/>
            <person name="Marechal-Drouard L."/>
            <person name="Marshall W.F."/>
            <person name="Qu L.H."/>
            <person name="Nelson D.R."/>
            <person name="Sanderfoot A.A."/>
            <person name="Spalding M.H."/>
            <person name="Kapitonov V.V."/>
            <person name="Ren Q."/>
            <person name="Ferris P."/>
            <person name="Lindquist E."/>
            <person name="Shapiro H."/>
            <person name="Lucas S.M."/>
            <person name="Grimwood J."/>
            <person name="Schmutz J."/>
            <person name="Cardol P."/>
            <person name="Cerutti H."/>
            <person name="Chanfreau G."/>
            <person name="Chen C.L."/>
            <person name="Cognat V."/>
            <person name="Croft M.T."/>
            <person name="Dent R."/>
            <person name="Dutcher S."/>
            <person name="Fernandez E."/>
            <person name="Fukuzawa H."/>
            <person name="Gonzalez-Ballester D."/>
            <person name="Gonzalez-Halphen D."/>
            <person name="Hallmann A."/>
            <person name="Hanikenne M."/>
            <person name="Hippler M."/>
            <person name="Inwood W."/>
            <person name="Jabbari K."/>
            <person name="Kalanon M."/>
            <person name="Kuras R."/>
            <person name="Lefebvre P.A."/>
            <person name="Lemaire S.D."/>
            <person name="Lobanov A.V."/>
            <person name="Lohr M."/>
            <person name="Manuell A."/>
            <person name="Meier I."/>
            <person name="Mets L."/>
            <person name="Mittag M."/>
            <person name="Mittelmeier T."/>
            <person name="Moroney J.V."/>
            <person name="Moseley J."/>
            <person name="Napoli C."/>
            <person name="Nedelcu A.M."/>
            <person name="Niyogi K."/>
            <person name="Novoselov S.V."/>
            <person name="Paulsen I.T."/>
            <person name="Pazour G."/>
            <person name="Purton S."/>
            <person name="Ral J.P."/>
            <person name="Riano-Pachon D.M."/>
            <person name="Riekhof W."/>
            <person name="Rymarquis L."/>
            <person name="Schroda M."/>
            <person name="Stern D."/>
            <person name="Umen J."/>
            <person name="Willows R."/>
            <person name="Wilson N."/>
            <person name="Zimmer S.L."/>
            <person name="Allmer J."/>
            <person name="Balk J."/>
            <person name="Bisova K."/>
            <person name="Chen C.J."/>
            <person name="Elias M."/>
            <person name="Gendler K."/>
            <person name="Hauser C."/>
            <person name="Lamb M.R."/>
            <person name="Ledford H."/>
            <person name="Long J.C."/>
            <person name="Minagawa J."/>
            <person name="Page M.D."/>
            <person name="Pan J."/>
            <person name="Pootakham W."/>
            <person name="Roje S."/>
            <person name="Rose A."/>
            <person name="Stahlberg E."/>
            <person name="Terauchi A.M."/>
            <person name="Yang P."/>
            <person name="Ball S."/>
            <person name="Bowler C."/>
            <person name="Dieckmann C.L."/>
            <person name="Gladyshev V.N."/>
            <person name="Green P."/>
            <person name="Jorgensen R."/>
            <person name="Mayfield S."/>
            <person name="Mueller-Roeber B."/>
            <person name="Rajamani S."/>
            <person name="Sayre R.T."/>
            <person name="Brokstein P."/>
            <person name="Dubchak I."/>
            <person name="Goodstein D."/>
            <person name="Hornick L."/>
            <person name="Huang Y.W."/>
            <person name="Jhaveri J."/>
            <person name="Luo Y."/>
            <person name="Martinez D."/>
            <person name="Ngau W.C."/>
            <person name="Otillar B."/>
            <person name="Poliakov A."/>
            <person name="Porter A."/>
            <person name="Szajkowski L."/>
            <person name="Werner G."/>
            <person name="Zhou K."/>
            <person name="Grigoriev I.V."/>
            <person name="Rokhsar D.S."/>
            <person name="Grossman A.R."/>
        </authorList>
    </citation>
    <scope>NUCLEOTIDE SEQUENCE [LARGE SCALE GENOMIC DNA]</scope>
    <source>
        <strain evidence="10">CC-503</strain>
    </source>
</reference>
<dbReference type="OrthoDB" id="260807at2759"/>
<comment type="similarity">
    <text evidence="7">Belongs to the inorganic phosphate transporter (PiT) (TC 2.A.20) family.</text>
</comment>
<feature type="transmembrane region" description="Helical" evidence="7">
    <location>
        <begin position="529"/>
        <end position="549"/>
    </location>
</feature>
<dbReference type="PANTHER" id="PTHR11101:SF94">
    <property type="entry name" value="PHOSPHATE TRANSPORTER"/>
    <property type="match status" value="1"/>
</dbReference>
<comment type="function">
    <text evidence="7">Sodium-phosphate symporter.</text>
</comment>
<dbReference type="EMBL" id="CM008973">
    <property type="protein sequence ID" value="PNW74633.1"/>
    <property type="molecule type" value="Genomic_DNA"/>
</dbReference>
<feature type="compositionally biased region" description="Gly residues" evidence="8">
    <location>
        <begin position="325"/>
        <end position="348"/>
    </location>
</feature>
<evidence type="ECO:0000256" key="6">
    <source>
        <dbReference type="ARBA" id="ARBA00023136"/>
    </source>
</evidence>
<dbReference type="Gramene" id="PNW74633">
    <property type="protein sequence ID" value="PNW74633"/>
    <property type="gene ID" value="CHLRE_12g489400v5"/>
</dbReference>
<feature type="transmembrane region" description="Helical" evidence="7">
    <location>
        <begin position="33"/>
        <end position="52"/>
    </location>
</feature>
<feature type="transmembrane region" description="Helical" evidence="7">
    <location>
        <begin position="72"/>
        <end position="91"/>
    </location>
</feature>
<feature type="transmembrane region" description="Helical" evidence="7">
    <location>
        <begin position="660"/>
        <end position="679"/>
    </location>
</feature>
<evidence type="ECO:0000256" key="7">
    <source>
        <dbReference type="RuleBase" id="RU363058"/>
    </source>
</evidence>
<feature type="transmembrane region" description="Helical" evidence="7">
    <location>
        <begin position="569"/>
        <end position="588"/>
    </location>
</feature>
<feature type="transmembrane region" description="Helical" evidence="7">
    <location>
        <begin position="103"/>
        <end position="121"/>
    </location>
</feature>
<dbReference type="InterPro" id="IPR001204">
    <property type="entry name" value="Phos_transporter"/>
</dbReference>
<feature type="transmembrane region" description="Helical" evidence="7">
    <location>
        <begin position="141"/>
        <end position="162"/>
    </location>
</feature>
<keyword evidence="6 7" id="KW-0472">Membrane</keyword>
<sequence length="835" mass="85425">MAAFAFGWATGANDVANAFGTSVGAKTLTLRQAVLLAAAFEFTGALVLGRVSTSTIAGGIASIDFFLRDPEIYAYGMVCALAVGFVWQGLASYWEMNVSATHAIIGAIMGFSLVYGGRAAVNWASPDPTSFPPYNGVVPIIASWFVSPVLTGAASAGLFALLRRAVLRRHDAAAWALWLLPPLVLFTTWINMYFVFTKGARKMLAEHHASAGGGKDWSDATSLWVSGVISVAAAAICALAAVPLLRRRAASHFAPGGGGISRDSSRSALLDGGAAAFIPLTALDAPGGGPGGAAETGTSSANHFHVSTHLRKVGAAARGGDNDGSVGGELGGGAGGAGGGGGGGGGPGDDLTPHGADPHRGHVYNYHHPSQHGSVQRSNRGSRTTVGAAGVGSGVAGIGGQQKEGHGPEYLGGSGGATPIQVHVHAYTALAEGVEGGPACVSAAEAARRGSGGSGAGAMVAAAAAPLLGADGKRSRVAAWAERIRKAAMYGMEVDIHQVVEEDPLVAAIHAGAEEFDARAEYVFSYLQVFSAICVIFAHGAGEVGYMAGPLATVYAVYATGTLPLKVAAPVWCVLVSAFGLVTGLATYGYQVTRAMGTRMAKLTPSRGFCAELATALVILVASQYGLPTSSSQCITGGIVGVGLLEGLGGVNWGFFGKTFASWVSTLLICAGATAALFAQGVHAPSISHTRHLAVYEDRVLGLGNSLFREINDTLHRFPPGGSSANPHLTRLPAGTVELLDTAIRQHVDIAQRYRQYRSQGTVAPDVVMAYLEKALALLQSQSIVTLGQQTVYPGAALCNDGSFDPGHPATGRQPCATPALLRTAPYPVNMTTFP</sequence>
<dbReference type="AlphaFoldDB" id="A0A2K3D267"/>
<dbReference type="OMA" id="WRQIAFI"/>
<keyword evidence="3 7" id="KW-0592">Phosphate transport</keyword>
<dbReference type="PANTHER" id="PTHR11101">
    <property type="entry name" value="PHOSPHATE TRANSPORTER"/>
    <property type="match status" value="1"/>
</dbReference>
<evidence type="ECO:0000256" key="8">
    <source>
        <dbReference type="SAM" id="MobiDB-lite"/>
    </source>
</evidence>
<keyword evidence="4 7" id="KW-0812">Transmembrane</keyword>
<dbReference type="GO" id="GO:0016020">
    <property type="term" value="C:membrane"/>
    <property type="evidence" value="ECO:0007669"/>
    <property type="project" value="UniProtKB-SubCell"/>
</dbReference>
<feature type="transmembrane region" description="Helical" evidence="7">
    <location>
        <begin position="609"/>
        <end position="627"/>
    </location>
</feature>
<feature type="transmembrane region" description="Helical" evidence="7">
    <location>
        <begin position="174"/>
        <end position="196"/>
    </location>
</feature>
<dbReference type="GeneID" id="5716684"/>
<organism evidence="9 10">
    <name type="scientific">Chlamydomonas reinhardtii</name>
    <name type="common">Chlamydomonas smithii</name>
    <dbReference type="NCBI Taxonomy" id="3055"/>
    <lineage>
        <taxon>Eukaryota</taxon>
        <taxon>Viridiplantae</taxon>
        <taxon>Chlorophyta</taxon>
        <taxon>core chlorophytes</taxon>
        <taxon>Chlorophyceae</taxon>
        <taxon>CS clade</taxon>
        <taxon>Chlamydomonadales</taxon>
        <taxon>Chlamydomonadaceae</taxon>
        <taxon>Chlamydomonas</taxon>
    </lineage>
</organism>
<dbReference type="GO" id="GO:0035435">
    <property type="term" value="P:phosphate ion transmembrane transport"/>
    <property type="evidence" value="ECO:0000318"/>
    <property type="project" value="GO_Central"/>
</dbReference>
<protein>
    <recommendedName>
        <fullName evidence="7">Phosphate transporter</fullName>
    </recommendedName>
</protein>
<dbReference type="ExpressionAtlas" id="A0A2K3D267">
    <property type="expression patterns" value="baseline"/>
</dbReference>
<dbReference type="Pfam" id="PF01384">
    <property type="entry name" value="PHO4"/>
    <property type="match status" value="1"/>
</dbReference>
<accession>A0A2K3D267</accession>
<dbReference type="KEGG" id="cre:CHLRE_12g489400v5"/>
<feature type="transmembrane region" description="Helical" evidence="7">
    <location>
        <begin position="223"/>
        <end position="245"/>
    </location>
</feature>
<evidence type="ECO:0000313" key="9">
    <source>
        <dbReference type="EMBL" id="PNW74633.1"/>
    </source>
</evidence>
<dbReference type="STRING" id="3055.A0A2K3D267"/>